<keyword evidence="4" id="KW-0813">Transport</keyword>
<keyword evidence="8 12" id="KW-1133">Transmembrane helix</keyword>
<reference evidence="13 14" key="1">
    <citation type="journal article" date="2019" name="Int. J. Syst. Evol. Microbiol.">
        <title>The Global Catalogue of Microorganisms (GCM) 10K type strain sequencing project: providing services to taxonomists for standard genome sequencing and annotation.</title>
        <authorList>
            <consortium name="The Broad Institute Genomics Platform"/>
            <consortium name="The Broad Institute Genome Sequencing Center for Infectious Disease"/>
            <person name="Wu L."/>
            <person name="Ma J."/>
        </authorList>
    </citation>
    <scope>NUCLEOTIDE SEQUENCE [LARGE SCALE GENOMIC DNA]</scope>
    <source>
        <strain evidence="13 14">JCM 1407</strain>
    </source>
</reference>
<evidence type="ECO:0000313" key="14">
    <source>
        <dbReference type="Proteomes" id="UP001501510"/>
    </source>
</evidence>
<evidence type="ECO:0000256" key="1">
    <source>
        <dbReference type="ARBA" id="ARBA00003408"/>
    </source>
</evidence>
<feature type="transmembrane region" description="Helical" evidence="12">
    <location>
        <begin position="163"/>
        <end position="185"/>
    </location>
</feature>
<evidence type="ECO:0000256" key="11">
    <source>
        <dbReference type="ARBA" id="ARBA00031636"/>
    </source>
</evidence>
<comment type="caution">
    <text evidence="13">The sequence shown here is derived from an EMBL/GenBank/DDBJ whole genome shotgun (WGS) entry which is preliminary data.</text>
</comment>
<comment type="function">
    <text evidence="1">Multidrug efflux pump.</text>
</comment>
<dbReference type="PIRSF" id="PIRSF006603">
    <property type="entry name" value="DinF"/>
    <property type="match status" value="1"/>
</dbReference>
<feature type="transmembrane region" description="Helical" evidence="12">
    <location>
        <begin position="387"/>
        <end position="405"/>
    </location>
</feature>
<accession>A0ABN1JQX4</accession>
<feature type="transmembrane region" description="Helical" evidence="12">
    <location>
        <begin position="95"/>
        <end position="119"/>
    </location>
</feature>
<dbReference type="RefSeq" id="WP_343762883.1">
    <property type="nucleotide sequence ID" value="NZ_BAAACG010000013.1"/>
</dbReference>
<feature type="transmembrane region" description="Helical" evidence="12">
    <location>
        <begin position="282"/>
        <end position="304"/>
    </location>
</feature>
<dbReference type="PANTHER" id="PTHR43298">
    <property type="entry name" value="MULTIDRUG RESISTANCE PROTEIN NORM-RELATED"/>
    <property type="match status" value="1"/>
</dbReference>
<keyword evidence="10 12" id="KW-0472">Membrane</keyword>
<dbReference type="PANTHER" id="PTHR43298:SF4">
    <property type="entry name" value="DRUG_SODIUM ANTIPORTER"/>
    <property type="match status" value="1"/>
</dbReference>
<evidence type="ECO:0000256" key="9">
    <source>
        <dbReference type="ARBA" id="ARBA00023065"/>
    </source>
</evidence>
<evidence type="ECO:0000256" key="8">
    <source>
        <dbReference type="ARBA" id="ARBA00022989"/>
    </source>
</evidence>
<evidence type="ECO:0000256" key="10">
    <source>
        <dbReference type="ARBA" id="ARBA00023136"/>
    </source>
</evidence>
<sequence length="446" mass="49431">MKKNNIFEQVLNVSIPVISEMTLYTFMSVFDLMMIGNYGGNKALSAVGLSNSVIYTSCNIFVSVGFSVSVTSLVARSVGSRDYNKAEQYATCGFFLSDLVALIICLIMFKFARTILYTAGARKEILQVGIKFIKITCIAVFFKMNTEIINSVLRGYGNTKTPFIISIVISSLKIALDFMLIFGYGFKEYGIIGAAIASVLSQSIGFLGAFSYIILKSKIRFRIKHMILFNINRAKEILALFVPAAIEEGLYSVSKLVTGFMIMTGGSIAFASDEIANTVESIALVPSMAFGVATTAIVGMRFGERNYKKARNSVKACNLCALAISLIFSIIFIFMPNVLVSLFVNKGEKQVVFISGLCLAIAAIEQPFIAISTIYEAGLDGMGDTKSPCFVTLISSWFIRVPLIYYFICKLKYPVTYVWWITAFQWIIDCILIYLVFKNRFRKLSS</sequence>
<dbReference type="InterPro" id="IPR048279">
    <property type="entry name" value="MdtK-like"/>
</dbReference>
<organism evidence="13 14">
    <name type="scientific">Clostridium oceanicum</name>
    <dbReference type="NCBI Taxonomy" id="1543"/>
    <lineage>
        <taxon>Bacteria</taxon>
        <taxon>Bacillati</taxon>
        <taxon>Bacillota</taxon>
        <taxon>Clostridia</taxon>
        <taxon>Eubacteriales</taxon>
        <taxon>Clostridiaceae</taxon>
        <taxon>Clostridium</taxon>
    </lineage>
</organism>
<evidence type="ECO:0000256" key="4">
    <source>
        <dbReference type="ARBA" id="ARBA00022448"/>
    </source>
</evidence>
<keyword evidence="7 12" id="KW-0812">Transmembrane</keyword>
<feature type="transmembrane region" description="Helical" evidence="12">
    <location>
        <begin position="52"/>
        <end position="75"/>
    </location>
</feature>
<dbReference type="Pfam" id="PF01554">
    <property type="entry name" value="MatE"/>
    <property type="match status" value="2"/>
</dbReference>
<feature type="transmembrane region" description="Helical" evidence="12">
    <location>
        <begin position="236"/>
        <end position="262"/>
    </location>
</feature>
<dbReference type="NCBIfam" id="TIGR00797">
    <property type="entry name" value="matE"/>
    <property type="match status" value="1"/>
</dbReference>
<feature type="transmembrane region" description="Helical" evidence="12">
    <location>
        <begin position="125"/>
        <end position="142"/>
    </location>
</feature>
<keyword evidence="6" id="KW-1003">Cell membrane</keyword>
<dbReference type="CDD" id="cd13137">
    <property type="entry name" value="MATE_NorM_like"/>
    <property type="match status" value="1"/>
</dbReference>
<comment type="subcellular location">
    <subcellularLocation>
        <location evidence="2">Cell membrane</location>
        <topology evidence="2">Multi-pass membrane protein</topology>
    </subcellularLocation>
</comment>
<keyword evidence="9" id="KW-0406">Ion transport</keyword>
<keyword evidence="14" id="KW-1185">Reference proteome</keyword>
<evidence type="ECO:0000256" key="6">
    <source>
        <dbReference type="ARBA" id="ARBA00022475"/>
    </source>
</evidence>
<feature type="transmembrane region" description="Helical" evidence="12">
    <location>
        <begin position="316"/>
        <end position="339"/>
    </location>
</feature>
<feature type="transmembrane region" description="Helical" evidence="12">
    <location>
        <begin position="191"/>
        <end position="215"/>
    </location>
</feature>
<feature type="transmembrane region" description="Helical" evidence="12">
    <location>
        <begin position="21"/>
        <end position="40"/>
    </location>
</feature>
<dbReference type="EMBL" id="BAAACG010000013">
    <property type="protein sequence ID" value="GAA0744905.1"/>
    <property type="molecule type" value="Genomic_DNA"/>
</dbReference>
<dbReference type="Proteomes" id="UP001501510">
    <property type="component" value="Unassembled WGS sequence"/>
</dbReference>
<evidence type="ECO:0000256" key="7">
    <source>
        <dbReference type="ARBA" id="ARBA00022692"/>
    </source>
</evidence>
<feature type="transmembrane region" description="Helical" evidence="12">
    <location>
        <begin position="417"/>
        <end position="437"/>
    </location>
</feature>
<keyword evidence="5" id="KW-0050">Antiport</keyword>
<name>A0ABN1JQX4_9CLOT</name>
<gene>
    <name evidence="13" type="ORF">GCM10008906_30500</name>
</gene>
<evidence type="ECO:0000256" key="2">
    <source>
        <dbReference type="ARBA" id="ARBA00004651"/>
    </source>
</evidence>
<proteinExistence type="predicted"/>
<evidence type="ECO:0000313" key="13">
    <source>
        <dbReference type="EMBL" id="GAA0744905.1"/>
    </source>
</evidence>
<dbReference type="InterPro" id="IPR002528">
    <property type="entry name" value="MATE_fam"/>
</dbReference>
<evidence type="ECO:0000256" key="5">
    <source>
        <dbReference type="ARBA" id="ARBA00022449"/>
    </source>
</evidence>
<feature type="transmembrane region" description="Helical" evidence="12">
    <location>
        <begin position="351"/>
        <end position="375"/>
    </location>
</feature>
<dbReference type="InterPro" id="IPR050222">
    <property type="entry name" value="MATE_MdtK"/>
</dbReference>
<evidence type="ECO:0000256" key="3">
    <source>
        <dbReference type="ARBA" id="ARBA00020268"/>
    </source>
</evidence>
<protein>
    <recommendedName>
        <fullName evidence="3">Probable multidrug resistance protein NorM</fullName>
    </recommendedName>
    <alternativeName>
        <fullName evidence="11">Multidrug-efflux transporter</fullName>
    </alternativeName>
</protein>
<evidence type="ECO:0000256" key="12">
    <source>
        <dbReference type="SAM" id="Phobius"/>
    </source>
</evidence>